<name>G2Q661_THET4</name>
<proteinExistence type="predicted"/>
<dbReference type="InParanoid" id="G2Q661"/>
<evidence type="ECO:0000313" key="2">
    <source>
        <dbReference type="EMBL" id="AEO55540.1"/>
    </source>
</evidence>
<feature type="region of interest" description="Disordered" evidence="1">
    <location>
        <begin position="92"/>
        <end position="112"/>
    </location>
</feature>
<dbReference type="RefSeq" id="XP_003660785.1">
    <property type="nucleotide sequence ID" value="XM_003660737.1"/>
</dbReference>
<accession>G2Q661</accession>
<dbReference type="Proteomes" id="UP000007322">
    <property type="component" value="Chromosome 1"/>
</dbReference>
<dbReference type="HOGENOM" id="CLU_2147592_0_0_1"/>
<dbReference type="KEGG" id="mtm:MYCTH_2124482"/>
<evidence type="ECO:0000313" key="3">
    <source>
        <dbReference type="Proteomes" id="UP000007322"/>
    </source>
</evidence>
<protein>
    <submittedName>
        <fullName evidence="2">Uncharacterized protein</fullName>
    </submittedName>
</protein>
<keyword evidence="3" id="KW-1185">Reference proteome</keyword>
<gene>
    <name evidence="2" type="ORF">MYCTH_2124482</name>
</gene>
<dbReference type="VEuPathDB" id="FungiDB:MYCTH_2124482"/>
<organism evidence="2 3">
    <name type="scientific">Thermothelomyces thermophilus (strain ATCC 42464 / BCRC 31852 / DSM 1799)</name>
    <name type="common">Sporotrichum thermophile</name>
    <dbReference type="NCBI Taxonomy" id="573729"/>
    <lineage>
        <taxon>Eukaryota</taxon>
        <taxon>Fungi</taxon>
        <taxon>Dikarya</taxon>
        <taxon>Ascomycota</taxon>
        <taxon>Pezizomycotina</taxon>
        <taxon>Sordariomycetes</taxon>
        <taxon>Sordariomycetidae</taxon>
        <taxon>Sordariales</taxon>
        <taxon>Chaetomiaceae</taxon>
        <taxon>Thermothelomyces</taxon>
    </lineage>
</organism>
<feature type="compositionally biased region" description="Low complexity" evidence="1">
    <location>
        <begin position="96"/>
        <end position="112"/>
    </location>
</feature>
<dbReference type="EMBL" id="CP003002">
    <property type="protein sequence ID" value="AEO55540.1"/>
    <property type="molecule type" value="Genomic_DNA"/>
</dbReference>
<sequence length="112" mass="13362">MPVAPLRAWRVRRRRRFRVRYRYKYRLNILYRDISEAFEKRYNQFLKMNPDILEYYGSRGLDRLFEIDTGGETEVSYNNLRSALRRRSEWARMTGSPASPLPFSASSSSSPS</sequence>
<dbReference type="OrthoDB" id="442176at2759"/>
<dbReference type="GeneID" id="11513364"/>
<dbReference type="AlphaFoldDB" id="G2Q661"/>
<evidence type="ECO:0000256" key="1">
    <source>
        <dbReference type="SAM" id="MobiDB-lite"/>
    </source>
</evidence>
<reference evidence="2 3" key="1">
    <citation type="journal article" date="2011" name="Nat. Biotechnol.">
        <title>Comparative genomic analysis of the thermophilic biomass-degrading fungi Myceliophthora thermophila and Thielavia terrestris.</title>
        <authorList>
            <person name="Berka R.M."/>
            <person name="Grigoriev I.V."/>
            <person name="Otillar R."/>
            <person name="Salamov A."/>
            <person name="Grimwood J."/>
            <person name="Reid I."/>
            <person name="Ishmael N."/>
            <person name="John T."/>
            <person name="Darmond C."/>
            <person name="Moisan M.-C."/>
            <person name="Henrissat B."/>
            <person name="Coutinho P.M."/>
            <person name="Lombard V."/>
            <person name="Natvig D.O."/>
            <person name="Lindquist E."/>
            <person name="Schmutz J."/>
            <person name="Lucas S."/>
            <person name="Harris P."/>
            <person name="Powlowski J."/>
            <person name="Bellemare A."/>
            <person name="Taylor D."/>
            <person name="Butler G."/>
            <person name="de Vries R.P."/>
            <person name="Allijn I.E."/>
            <person name="van den Brink J."/>
            <person name="Ushinsky S."/>
            <person name="Storms R."/>
            <person name="Powell A.J."/>
            <person name="Paulsen I.T."/>
            <person name="Elbourne L.D.H."/>
            <person name="Baker S.E."/>
            <person name="Magnuson J."/>
            <person name="LaBoissiere S."/>
            <person name="Clutterbuck A.J."/>
            <person name="Martinez D."/>
            <person name="Wogulis M."/>
            <person name="de Leon A.L."/>
            <person name="Rey M.W."/>
            <person name="Tsang A."/>
        </authorList>
    </citation>
    <scope>NUCLEOTIDE SEQUENCE [LARGE SCALE GENOMIC DNA]</scope>
    <source>
        <strain evidence="3">ATCC 42464 / BCRC 31852 / DSM 1799</strain>
    </source>
</reference>